<name>A0A8H4NA01_9PEZI</name>
<protein>
    <submittedName>
        <fullName evidence="1">Uncharacterized protein</fullName>
    </submittedName>
</protein>
<organism evidence="1 2">
    <name type="scientific">Botryosphaeria dothidea</name>
    <dbReference type="NCBI Taxonomy" id="55169"/>
    <lineage>
        <taxon>Eukaryota</taxon>
        <taxon>Fungi</taxon>
        <taxon>Dikarya</taxon>
        <taxon>Ascomycota</taxon>
        <taxon>Pezizomycotina</taxon>
        <taxon>Dothideomycetes</taxon>
        <taxon>Dothideomycetes incertae sedis</taxon>
        <taxon>Botryosphaeriales</taxon>
        <taxon>Botryosphaeriaceae</taxon>
        <taxon>Botryosphaeria</taxon>
    </lineage>
</organism>
<dbReference type="AlphaFoldDB" id="A0A8H4NA01"/>
<evidence type="ECO:0000313" key="2">
    <source>
        <dbReference type="Proteomes" id="UP000572817"/>
    </source>
</evidence>
<dbReference type="Proteomes" id="UP000572817">
    <property type="component" value="Unassembled WGS sequence"/>
</dbReference>
<sequence length="134" mass="15843">MTRHRRTKRLSNRYYTNLLLTPDHEIRRFTDTGHWAKQTALQGHKRKAEHAFLEEANSPKDLECAITQEVGSSFAQDLKAQPPTRLLEAIDLDTKVTRFLFRRNNSSTDTSQLTRPQPMLEMEEWLLRAWKYDE</sequence>
<evidence type="ECO:0000313" key="1">
    <source>
        <dbReference type="EMBL" id="KAF4311306.1"/>
    </source>
</evidence>
<reference evidence="1" key="1">
    <citation type="submission" date="2020-04" db="EMBL/GenBank/DDBJ databases">
        <title>Genome Assembly and Annotation of Botryosphaeria dothidea sdau 11-99, a Latent Pathogen of Apple Fruit Ring Rot in China.</title>
        <authorList>
            <person name="Yu C."/>
            <person name="Diao Y."/>
            <person name="Lu Q."/>
            <person name="Zhao J."/>
            <person name="Cui S."/>
            <person name="Peng C."/>
            <person name="He B."/>
            <person name="Liu H."/>
        </authorList>
    </citation>
    <scope>NUCLEOTIDE SEQUENCE [LARGE SCALE GENOMIC DNA]</scope>
    <source>
        <strain evidence="1">Sdau11-99</strain>
    </source>
</reference>
<comment type="caution">
    <text evidence="1">The sequence shown here is derived from an EMBL/GenBank/DDBJ whole genome shotgun (WGS) entry which is preliminary data.</text>
</comment>
<gene>
    <name evidence="1" type="ORF">GTA08_BOTSDO13052</name>
</gene>
<keyword evidence="2" id="KW-1185">Reference proteome</keyword>
<dbReference type="EMBL" id="WWBZ02000010">
    <property type="protein sequence ID" value="KAF4311306.1"/>
    <property type="molecule type" value="Genomic_DNA"/>
</dbReference>
<accession>A0A8H4NA01</accession>
<proteinExistence type="predicted"/>